<dbReference type="GO" id="GO:0051082">
    <property type="term" value="F:unfolded protein binding"/>
    <property type="evidence" value="ECO:0007669"/>
    <property type="project" value="TreeGrafter"/>
</dbReference>
<dbReference type="SUPFAM" id="SSF56112">
    <property type="entry name" value="Protein kinase-like (PK-like)"/>
    <property type="match status" value="1"/>
</dbReference>
<reference evidence="2" key="1">
    <citation type="submission" date="2023-04" db="EMBL/GenBank/DDBJ databases">
        <title>Chromosome-level genome of Chaenocephalus aceratus.</title>
        <authorList>
            <person name="Park H."/>
        </authorList>
    </citation>
    <scope>NUCLEOTIDE SEQUENCE</scope>
    <source>
        <strain evidence="2">DE</strain>
        <tissue evidence="2">Muscle</tissue>
    </source>
</reference>
<dbReference type="PROSITE" id="PS00108">
    <property type="entry name" value="PROTEIN_KINASE_ST"/>
    <property type="match status" value="1"/>
</dbReference>
<proteinExistence type="predicted"/>
<dbReference type="Pfam" id="PF00069">
    <property type="entry name" value="Pkinase"/>
    <property type="match status" value="1"/>
</dbReference>
<keyword evidence="2" id="KW-0808">Transferase</keyword>
<protein>
    <submittedName>
        <fullName evidence="2">Serine/threonine-protein kinase irlA</fullName>
    </submittedName>
</protein>
<dbReference type="InterPro" id="IPR000719">
    <property type="entry name" value="Prot_kinase_dom"/>
</dbReference>
<dbReference type="GO" id="GO:0004521">
    <property type="term" value="F:RNA endonuclease activity"/>
    <property type="evidence" value="ECO:0007669"/>
    <property type="project" value="InterPro"/>
</dbReference>
<dbReference type="GO" id="GO:0005524">
    <property type="term" value="F:ATP binding"/>
    <property type="evidence" value="ECO:0007669"/>
    <property type="project" value="InterPro"/>
</dbReference>
<dbReference type="InterPro" id="IPR008271">
    <property type="entry name" value="Ser/Thr_kinase_AS"/>
</dbReference>
<comment type="caution">
    <text evidence="2">The sequence shown here is derived from an EMBL/GenBank/DDBJ whole genome shotgun (WGS) entry which is preliminary data.</text>
</comment>
<dbReference type="Gene3D" id="1.10.510.10">
    <property type="entry name" value="Transferase(Phosphotransferase) domain 1"/>
    <property type="match status" value="1"/>
</dbReference>
<name>A0AAD9F6W7_DISEL</name>
<accession>A0AAD9F6W7</accession>
<dbReference type="Proteomes" id="UP001228049">
    <property type="component" value="Unassembled WGS sequence"/>
</dbReference>
<evidence type="ECO:0000313" key="3">
    <source>
        <dbReference type="Proteomes" id="UP001228049"/>
    </source>
</evidence>
<dbReference type="PANTHER" id="PTHR13954:SF28">
    <property type="match status" value="1"/>
</dbReference>
<dbReference type="InterPro" id="IPR011009">
    <property type="entry name" value="Kinase-like_dom_sf"/>
</dbReference>
<dbReference type="GO" id="GO:0036498">
    <property type="term" value="P:IRE1-mediated unfolded protein response"/>
    <property type="evidence" value="ECO:0007669"/>
    <property type="project" value="TreeGrafter"/>
</dbReference>
<keyword evidence="3" id="KW-1185">Reference proteome</keyword>
<dbReference type="EMBL" id="JASDAP010000016">
    <property type="protein sequence ID" value="KAK1890316.1"/>
    <property type="molecule type" value="Genomic_DNA"/>
</dbReference>
<sequence length="141" mass="16737">MEYVNKDEFRIAMGNIGTELFLGLRDYGTEIAIKKMPRCNYEVLKNEEGFLRLPELDYSSIVRYMDFAEDETFGYLGLQLCEYTLEEYIKTHDDDGQRKTVVFQVLKGLKVLHCQECPILHRDLKPQNVLIIPRRQQKWIR</sequence>
<dbReference type="GO" id="GO:1990604">
    <property type="term" value="C:IRE1-TRAF2-ASK1 complex"/>
    <property type="evidence" value="ECO:0007669"/>
    <property type="project" value="TreeGrafter"/>
</dbReference>
<evidence type="ECO:0000259" key="1">
    <source>
        <dbReference type="PROSITE" id="PS50011"/>
    </source>
</evidence>
<dbReference type="PANTHER" id="PTHR13954">
    <property type="entry name" value="IRE1-RELATED"/>
    <property type="match status" value="1"/>
</dbReference>
<dbReference type="AlphaFoldDB" id="A0AAD9F6W7"/>
<dbReference type="GO" id="GO:0004674">
    <property type="term" value="F:protein serine/threonine kinase activity"/>
    <property type="evidence" value="ECO:0007669"/>
    <property type="project" value="InterPro"/>
</dbReference>
<keyword evidence="2" id="KW-0418">Kinase</keyword>
<feature type="domain" description="Protein kinase" evidence="1">
    <location>
        <begin position="5"/>
        <end position="141"/>
    </location>
</feature>
<gene>
    <name evidence="2" type="ORF">KUDE01_014987</name>
</gene>
<dbReference type="PROSITE" id="PS50011">
    <property type="entry name" value="PROTEIN_KINASE_DOM"/>
    <property type="match status" value="1"/>
</dbReference>
<organism evidence="2 3">
    <name type="scientific">Dissostichus eleginoides</name>
    <name type="common">Patagonian toothfish</name>
    <name type="synonym">Dissostichus amissus</name>
    <dbReference type="NCBI Taxonomy" id="100907"/>
    <lineage>
        <taxon>Eukaryota</taxon>
        <taxon>Metazoa</taxon>
        <taxon>Chordata</taxon>
        <taxon>Craniata</taxon>
        <taxon>Vertebrata</taxon>
        <taxon>Euteleostomi</taxon>
        <taxon>Actinopterygii</taxon>
        <taxon>Neopterygii</taxon>
        <taxon>Teleostei</taxon>
        <taxon>Neoteleostei</taxon>
        <taxon>Acanthomorphata</taxon>
        <taxon>Eupercaria</taxon>
        <taxon>Perciformes</taxon>
        <taxon>Notothenioidei</taxon>
        <taxon>Nototheniidae</taxon>
        <taxon>Dissostichus</taxon>
    </lineage>
</organism>
<evidence type="ECO:0000313" key="2">
    <source>
        <dbReference type="EMBL" id="KAK1890316.1"/>
    </source>
</evidence>
<dbReference type="InterPro" id="IPR045133">
    <property type="entry name" value="IRE1/2-like"/>
</dbReference>
<dbReference type="GO" id="GO:0070059">
    <property type="term" value="P:intrinsic apoptotic signaling pathway in response to endoplasmic reticulum stress"/>
    <property type="evidence" value="ECO:0007669"/>
    <property type="project" value="TreeGrafter"/>
</dbReference>